<keyword evidence="1" id="KW-1133">Transmembrane helix</keyword>
<sequence>MLKKQKKYIRNYYGIALTINLIPIVIMLSRIGNVHGEAQMGFIIFGVWTLICALVYGFYFAIPEFNRNWEKIVGLMFPSIILSLILFEFPEFKIAIIINLILNGILILHWKRNVC</sequence>
<evidence type="ECO:0000313" key="2">
    <source>
        <dbReference type="EMBL" id="MFD2561859.1"/>
    </source>
</evidence>
<accession>A0ABW5LCJ4</accession>
<reference evidence="3" key="1">
    <citation type="journal article" date="2019" name="Int. J. Syst. Evol. Microbiol.">
        <title>The Global Catalogue of Microorganisms (GCM) 10K type strain sequencing project: providing services to taxonomists for standard genome sequencing and annotation.</title>
        <authorList>
            <consortium name="The Broad Institute Genomics Platform"/>
            <consortium name="The Broad Institute Genome Sequencing Center for Infectious Disease"/>
            <person name="Wu L."/>
            <person name="Ma J."/>
        </authorList>
    </citation>
    <scope>NUCLEOTIDE SEQUENCE [LARGE SCALE GENOMIC DNA]</scope>
    <source>
        <strain evidence="3">KCTC 52274</strain>
    </source>
</reference>
<protein>
    <submittedName>
        <fullName evidence="2">Uncharacterized protein</fullName>
    </submittedName>
</protein>
<organism evidence="2 3">
    <name type="scientific">Aquimarina rubra</name>
    <dbReference type="NCBI Taxonomy" id="1920033"/>
    <lineage>
        <taxon>Bacteria</taxon>
        <taxon>Pseudomonadati</taxon>
        <taxon>Bacteroidota</taxon>
        <taxon>Flavobacteriia</taxon>
        <taxon>Flavobacteriales</taxon>
        <taxon>Flavobacteriaceae</taxon>
        <taxon>Aquimarina</taxon>
    </lineage>
</organism>
<keyword evidence="1" id="KW-0812">Transmembrane</keyword>
<comment type="caution">
    <text evidence="2">The sequence shown here is derived from an EMBL/GenBank/DDBJ whole genome shotgun (WGS) entry which is preliminary data.</text>
</comment>
<dbReference type="RefSeq" id="WP_378289950.1">
    <property type="nucleotide sequence ID" value="NZ_JBHULE010000007.1"/>
</dbReference>
<keyword evidence="1" id="KW-0472">Membrane</keyword>
<name>A0ABW5LCJ4_9FLAO</name>
<dbReference type="EMBL" id="JBHULE010000007">
    <property type="protein sequence ID" value="MFD2561859.1"/>
    <property type="molecule type" value="Genomic_DNA"/>
</dbReference>
<keyword evidence="3" id="KW-1185">Reference proteome</keyword>
<evidence type="ECO:0000256" key="1">
    <source>
        <dbReference type="SAM" id="Phobius"/>
    </source>
</evidence>
<proteinExistence type="predicted"/>
<dbReference type="Proteomes" id="UP001597319">
    <property type="component" value="Unassembled WGS sequence"/>
</dbReference>
<evidence type="ECO:0000313" key="3">
    <source>
        <dbReference type="Proteomes" id="UP001597319"/>
    </source>
</evidence>
<gene>
    <name evidence="2" type="ORF">ACFSR1_04195</name>
</gene>
<feature type="transmembrane region" description="Helical" evidence="1">
    <location>
        <begin position="69"/>
        <end position="86"/>
    </location>
</feature>
<feature type="transmembrane region" description="Helical" evidence="1">
    <location>
        <begin position="92"/>
        <end position="110"/>
    </location>
</feature>
<feature type="transmembrane region" description="Helical" evidence="1">
    <location>
        <begin position="38"/>
        <end position="62"/>
    </location>
</feature>
<feature type="transmembrane region" description="Helical" evidence="1">
    <location>
        <begin position="12"/>
        <end position="32"/>
    </location>
</feature>